<dbReference type="Proteomes" id="UP000297149">
    <property type="component" value="Chromosome"/>
</dbReference>
<dbReference type="EMBL" id="CP039396">
    <property type="protein sequence ID" value="QCD42788.1"/>
    <property type="molecule type" value="Genomic_DNA"/>
</dbReference>
<name>A0A4V1D3F1_9BACT</name>
<dbReference type="InterPro" id="IPR025624">
    <property type="entry name" value="PcfK"/>
</dbReference>
<reference evidence="3" key="1">
    <citation type="submission" date="2019-02" db="EMBL/GenBank/DDBJ databases">
        <title>Isolation and identification of novel species under the genus Muribaculum.</title>
        <authorList>
            <person name="Miyake S."/>
            <person name="Ding Y."/>
            <person name="Low A."/>
            <person name="Soh M."/>
            <person name="Seedorf H."/>
        </authorList>
    </citation>
    <scope>NUCLEOTIDE SEQUENCE [LARGE SCALE GENOMIC DNA]</scope>
    <source>
        <strain evidence="3">H5</strain>
    </source>
</reference>
<evidence type="ECO:0000313" key="2">
    <source>
        <dbReference type="EMBL" id="QCD42788.1"/>
    </source>
</evidence>
<accession>A0A4V1D3F1</accession>
<dbReference type="RefSeq" id="WP_123542200.1">
    <property type="nucleotide sequence ID" value="NZ_CAXHQF010000016.1"/>
</dbReference>
<dbReference type="Pfam" id="PF14058">
    <property type="entry name" value="PcfK"/>
    <property type="match status" value="1"/>
</dbReference>
<dbReference type="AlphaFoldDB" id="A0A4V1D3F1"/>
<evidence type="ECO:0000256" key="1">
    <source>
        <dbReference type="SAM" id="MobiDB-lite"/>
    </source>
</evidence>
<proteinExistence type="predicted"/>
<feature type="region of interest" description="Disordered" evidence="1">
    <location>
        <begin position="89"/>
        <end position="134"/>
    </location>
</feature>
<evidence type="ECO:0000313" key="3">
    <source>
        <dbReference type="Proteomes" id="UP000297149"/>
    </source>
</evidence>
<dbReference type="KEGG" id="ddb:E7747_11140"/>
<organism evidence="2 3">
    <name type="scientific">Duncaniella dubosii</name>
    <dbReference type="NCBI Taxonomy" id="2518971"/>
    <lineage>
        <taxon>Bacteria</taxon>
        <taxon>Pseudomonadati</taxon>
        <taxon>Bacteroidota</taxon>
        <taxon>Bacteroidia</taxon>
        <taxon>Bacteroidales</taxon>
        <taxon>Muribaculaceae</taxon>
        <taxon>Duncaniella</taxon>
    </lineage>
</organism>
<keyword evidence="3" id="KW-1185">Reference proteome</keyword>
<evidence type="ECO:0008006" key="4">
    <source>
        <dbReference type="Google" id="ProtNLM"/>
    </source>
</evidence>
<protein>
    <recommendedName>
        <fullName evidence="4">PcfK-like protein</fullName>
    </recommendedName>
</protein>
<sequence length="134" mass="15192">MEFTPFETAIKKYLDKRAEEDPQFAASYTKPNKSIEECCKYIFQEVEKGKKKGERCVGVSDDEVFGLAIHYYDEDDIVVDGPKNKVAVTQSASVNEETSSEETATEAKRKTRKPRKPKAEVDPNIPEPLDIPIF</sequence>
<gene>
    <name evidence="2" type="ORF">E7747_11140</name>
</gene>